<keyword evidence="13" id="KW-1185">Reference proteome</keyword>
<dbReference type="PANTHER" id="PTHR42801:SF23">
    <property type="entry name" value="PEROXIREDOXIN DOT5"/>
    <property type="match status" value="1"/>
</dbReference>
<dbReference type="Proteomes" id="UP001590950">
    <property type="component" value="Unassembled WGS sequence"/>
</dbReference>
<feature type="compositionally biased region" description="Low complexity" evidence="10">
    <location>
        <begin position="20"/>
        <end position="34"/>
    </location>
</feature>
<feature type="compositionally biased region" description="Polar residues" evidence="10">
    <location>
        <begin position="269"/>
        <end position="283"/>
    </location>
</feature>
<evidence type="ECO:0000256" key="9">
    <source>
        <dbReference type="ARBA" id="ARBA00049091"/>
    </source>
</evidence>
<evidence type="ECO:0000313" key="13">
    <source>
        <dbReference type="Proteomes" id="UP001590950"/>
    </source>
</evidence>
<dbReference type="EMBL" id="JBEFKJ010000018">
    <property type="protein sequence ID" value="KAL2041049.1"/>
    <property type="molecule type" value="Genomic_DNA"/>
</dbReference>
<dbReference type="InterPro" id="IPR050924">
    <property type="entry name" value="Peroxiredoxin_BCP/PrxQ"/>
</dbReference>
<evidence type="ECO:0000256" key="6">
    <source>
        <dbReference type="ARBA" id="ARBA00023284"/>
    </source>
</evidence>
<keyword evidence="2" id="KW-0575">Peroxidase</keyword>
<evidence type="ECO:0000256" key="5">
    <source>
        <dbReference type="ARBA" id="ARBA00023157"/>
    </source>
</evidence>
<dbReference type="Gene3D" id="3.40.30.10">
    <property type="entry name" value="Glutaredoxin"/>
    <property type="match status" value="1"/>
</dbReference>
<feature type="region of interest" description="Disordered" evidence="10">
    <location>
        <begin position="1"/>
        <end position="49"/>
    </location>
</feature>
<dbReference type="PANTHER" id="PTHR42801">
    <property type="entry name" value="THIOREDOXIN-DEPENDENT PEROXIDE REDUCTASE"/>
    <property type="match status" value="1"/>
</dbReference>
<keyword evidence="3" id="KW-0049">Antioxidant</keyword>
<dbReference type="SUPFAM" id="SSF52833">
    <property type="entry name" value="Thioredoxin-like"/>
    <property type="match status" value="1"/>
</dbReference>
<keyword evidence="4" id="KW-0560">Oxidoreductase</keyword>
<name>A0ABR4A6C5_9LECA</name>
<feature type="domain" description="Thioredoxin" evidence="11">
    <location>
        <begin position="34"/>
        <end position="202"/>
    </location>
</feature>
<feature type="region of interest" description="Disordered" evidence="10">
    <location>
        <begin position="296"/>
        <end position="315"/>
    </location>
</feature>
<evidence type="ECO:0000256" key="2">
    <source>
        <dbReference type="ARBA" id="ARBA00022559"/>
    </source>
</evidence>
<dbReference type="Pfam" id="PF00578">
    <property type="entry name" value="AhpC-TSA"/>
    <property type="match status" value="1"/>
</dbReference>
<comment type="caution">
    <text evidence="12">The sequence shown here is derived from an EMBL/GenBank/DDBJ whole genome shotgun (WGS) entry which is preliminary data.</text>
</comment>
<evidence type="ECO:0000256" key="3">
    <source>
        <dbReference type="ARBA" id="ARBA00022862"/>
    </source>
</evidence>
<reference evidence="12 13" key="1">
    <citation type="submission" date="2024-09" db="EMBL/GenBank/DDBJ databases">
        <title>Rethinking Asexuality: The Enigmatic Case of Functional Sexual Genes in Lepraria (Stereocaulaceae).</title>
        <authorList>
            <person name="Doellman M."/>
            <person name="Sun Y."/>
            <person name="Barcenas-Pena A."/>
            <person name="Lumbsch H.T."/>
            <person name="Grewe F."/>
        </authorList>
    </citation>
    <scope>NUCLEOTIDE SEQUENCE [LARGE SCALE GENOMIC DNA]</scope>
    <source>
        <strain evidence="12 13">Mercado 3170</strain>
    </source>
</reference>
<proteinExistence type="inferred from homology"/>
<organism evidence="12 13">
    <name type="scientific">Stereocaulon virgatum</name>
    <dbReference type="NCBI Taxonomy" id="373712"/>
    <lineage>
        <taxon>Eukaryota</taxon>
        <taxon>Fungi</taxon>
        <taxon>Dikarya</taxon>
        <taxon>Ascomycota</taxon>
        <taxon>Pezizomycotina</taxon>
        <taxon>Lecanoromycetes</taxon>
        <taxon>OSLEUM clade</taxon>
        <taxon>Lecanoromycetidae</taxon>
        <taxon>Lecanorales</taxon>
        <taxon>Lecanorineae</taxon>
        <taxon>Stereocaulaceae</taxon>
        <taxon>Stereocaulon</taxon>
    </lineage>
</organism>
<dbReference type="PROSITE" id="PS51352">
    <property type="entry name" value="THIOREDOXIN_2"/>
    <property type="match status" value="1"/>
</dbReference>
<accession>A0ABR4A6C5</accession>
<dbReference type="InterPro" id="IPR013766">
    <property type="entry name" value="Thioredoxin_domain"/>
</dbReference>
<protein>
    <recommendedName>
        <fullName evidence="1">thioredoxin-dependent peroxiredoxin</fullName>
        <ecNumber evidence="1">1.11.1.24</ecNumber>
    </recommendedName>
    <alternativeName>
        <fullName evidence="7">Thioredoxin peroxidase</fullName>
    </alternativeName>
</protein>
<dbReference type="InterPro" id="IPR036249">
    <property type="entry name" value="Thioredoxin-like_sf"/>
</dbReference>
<dbReference type="CDD" id="cd03017">
    <property type="entry name" value="PRX_BCP"/>
    <property type="match status" value="1"/>
</dbReference>
<evidence type="ECO:0000256" key="10">
    <source>
        <dbReference type="SAM" id="MobiDB-lite"/>
    </source>
</evidence>
<evidence type="ECO:0000256" key="7">
    <source>
        <dbReference type="ARBA" id="ARBA00032824"/>
    </source>
</evidence>
<sequence length="337" mass="34281">MVELRKRKAAAEPAAPPPLKKASSVKSVSSTTSSKKGESSTNGSAPAIKASTGDTITLKGFGGDIETNDGVKVTLEKLVEESKSGVVIFTYPKASTPGCTTQACLFRDQFTDLTATGFSIFGLSRDSPKSNTTFKTKQNLPYVLLCDPKASLITAIGMKKAPSGTTRGVFVVNKEGRVEGASTGGPAATVDFVQKLIGVENAGAKDDVSKMAAGEIAEKAIEEGKTNGQAVEQAKTAGEDVAMADAPTAGIAKENEPKADQVKARNGGVTMTNNSSTDASKTGTADAEVAAEVADSAQKLDVGGEPTAVTATGDEAKADVAAEVADSAEKLDGGVQA</sequence>
<comment type="similarity">
    <text evidence="8">Belongs to the peroxiredoxin family. BCP/PrxQ subfamily.</text>
</comment>
<evidence type="ECO:0000256" key="8">
    <source>
        <dbReference type="ARBA" id="ARBA00038489"/>
    </source>
</evidence>
<dbReference type="InterPro" id="IPR000866">
    <property type="entry name" value="AhpC/TSA"/>
</dbReference>
<keyword evidence="5" id="KW-1015">Disulfide bond</keyword>
<evidence type="ECO:0000313" key="12">
    <source>
        <dbReference type="EMBL" id="KAL2041049.1"/>
    </source>
</evidence>
<evidence type="ECO:0000256" key="1">
    <source>
        <dbReference type="ARBA" id="ARBA00013017"/>
    </source>
</evidence>
<gene>
    <name evidence="12" type="ORF">N7G274_005993</name>
</gene>
<evidence type="ECO:0000259" key="11">
    <source>
        <dbReference type="PROSITE" id="PS51352"/>
    </source>
</evidence>
<feature type="region of interest" description="Disordered" evidence="10">
    <location>
        <begin position="256"/>
        <end position="288"/>
    </location>
</feature>
<comment type="catalytic activity">
    <reaction evidence="9">
        <text>a hydroperoxide + [thioredoxin]-dithiol = an alcohol + [thioredoxin]-disulfide + H2O</text>
        <dbReference type="Rhea" id="RHEA:62620"/>
        <dbReference type="Rhea" id="RHEA-COMP:10698"/>
        <dbReference type="Rhea" id="RHEA-COMP:10700"/>
        <dbReference type="ChEBI" id="CHEBI:15377"/>
        <dbReference type="ChEBI" id="CHEBI:29950"/>
        <dbReference type="ChEBI" id="CHEBI:30879"/>
        <dbReference type="ChEBI" id="CHEBI:35924"/>
        <dbReference type="ChEBI" id="CHEBI:50058"/>
        <dbReference type="EC" id="1.11.1.24"/>
    </reaction>
</comment>
<keyword evidence="6" id="KW-0676">Redox-active center</keyword>
<dbReference type="EC" id="1.11.1.24" evidence="1"/>
<evidence type="ECO:0000256" key="4">
    <source>
        <dbReference type="ARBA" id="ARBA00023002"/>
    </source>
</evidence>